<dbReference type="Proteomes" id="UP001281761">
    <property type="component" value="Unassembled WGS sequence"/>
</dbReference>
<gene>
    <name evidence="2" type="ORF">BLNAU_9359</name>
</gene>
<accession>A0ABQ9XW11</accession>
<dbReference type="SUPFAM" id="SSF47954">
    <property type="entry name" value="Cyclin-like"/>
    <property type="match status" value="1"/>
</dbReference>
<dbReference type="EMBL" id="JARBJD010000064">
    <property type="protein sequence ID" value="KAK2955669.1"/>
    <property type="molecule type" value="Genomic_DNA"/>
</dbReference>
<evidence type="ECO:0000256" key="1">
    <source>
        <dbReference type="SAM" id="MobiDB-lite"/>
    </source>
</evidence>
<evidence type="ECO:0000313" key="3">
    <source>
        <dbReference type="Proteomes" id="UP001281761"/>
    </source>
</evidence>
<name>A0ABQ9XW11_9EUKA</name>
<organism evidence="2 3">
    <name type="scientific">Blattamonas nauphoetae</name>
    <dbReference type="NCBI Taxonomy" id="2049346"/>
    <lineage>
        <taxon>Eukaryota</taxon>
        <taxon>Metamonada</taxon>
        <taxon>Preaxostyla</taxon>
        <taxon>Oxymonadida</taxon>
        <taxon>Blattamonas</taxon>
    </lineage>
</organism>
<evidence type="ECO:0008006" key="4">
    <source>
        <dbReference type="Google" id="ProtNLM"/>
    </source>
</evidence>
<proteinExistence type="predicted"/>
<keyword evidence="3" id="KW-1185">Reference proteome</keyword>
<evidence type="ECO:0000313" key="2">
    <source>
        <dbReference type="EMBL" id="KAK2955669.1"/>
    </source>
</evidence>
<dbReference type="InterPro" id="IPR036915">
    <property type="entry name" value="Cyclin-like_sf"/>
</dbReference>
<reference evidence="2 3" key="1">
    <citation type="journal article" date="2022" name="bioRxiv">
        <title>Genomics of Preaxostyla Flagellates Illuminates Evolutionary Transitions and the Path Towards Mitochondrial Loss.</title>
        <authorList>
            <person name="Novak L.V.F."/>
            <person name="Treitli S.C."/>
            <person name="Pyrih J."/>
            <person name="Halakuc P."/>
            <person name="Pipaliya S.V."/>
            <person name="Vacek V."/>
            <person name="Brzon O."/>
            <person name="Soukal P."/>
            <person name="Eme L."/>
            <person name="Dacks J.B."/>
            <person name="Karnkowska A."/>
            <person name="Elias M."/>
            <person name="Hampl V."/>
        </authorList>
    </citation>
    <scope>NUCLEOTIDE SEQUENCE [LARGE SCALE GENOMIC DNA]</scope>
    <source>
        <strain evidence="2">NAU3</strain>
        <tissue evidence="2">Gut</tissue>
    </source>
</reference>
<feature type="region of interest" description="Disordered" evidence="1">
    <location>
        <begin position="104"/>
        <end position="124"/>
    </location>
</feature>
<comment type="caution">
    <text evidence="2">The sequence shown here is derived from an EMBL/GenBank/DDBJ whole genome shotgun (WGS) entry which is preliminary data.</text>
</comment>
<dbReference type="Gene3D" id="1.10.472.10">
    <property type="entry name" value="Cyclin-like"/>
    <property type="match status" value="1"/>
</dbReference>
<sequence length="375" mass="41808">MPLGCADPVGDITSILQRKGKFNFLRPLDDPLFCLLNKLSPPKHSHKLPQTLPTDDRPLDLKYNASDVHSSKTSAHTATPVTHTPSQLSLVLPTLTKNTYDRKMGKETKHSSSTLNSFRPPLSEDMRDKLLKGNRMYEHTRTRFEELYCEELAARCQKQATEETLSSDVDKAFSKLQHQQQQSEDMASTCLPWSPDRSEDEAFDTLNNNSSLASQITDENIQTLAAILVDELCAIANTNRTAPDDASRLSSADLQTLSTYVPLFLTTLSRVYKLTTSEAAVGVVLTLRLYSKHARLSRFEILALNPVLTVLTCFFLAVKLGRDGNHRISKLAALFDVPPAMIRTIEQAVLSVLRFNVSVSLRDFSSCLSRCFSSV</sequence>
<protein>
    <recommendedName>
        <fullName evidence="4">Cyclin N-terminal domain-containing protein</fullName>
    </recommendedName>
</protein>